<protein>
    <recommendedName>
        <fullName evidence="3">Phosphoglycolate phosphatase</fullName>
    </recommendedName>
</protein>
<evidence type="ECO:0008006" key="3">
    <source>
        <dbReference type="Google" id="ProtNLM"/>
    </source>
</evidence>
<dbReference type="Proteomes" id="UP001144396">
    <property type="component" value="Unassembled WGS sequence"/>
</dbReference>
<dbReference type="Gene3D" id="1.10.150.240">
    <property type="entry name" value="Putative phosphatase, domain 2"/>
    <property type="match status" value="1"/>
</dbReference>
<dbReference type="Pfam" id="PF13419">
    <property type="entry name" value="HAD_2"/>
    <property type="match status" value="1"/>
</dbReference>
<dbReference type="InterPro" id="IPR041492">
    <property type="entry name" value="HAD_2"/>
</dbReference>
<name>A0A9W6CVC1_9MICO</name>
<dbReference type="PANTHER" id="PTHR43434:SF20">
    <property type="entry name" value="5'-NUCLEOTIDASE"/>
    <property type="match status" value="1"/>
</dbReference>
<dbReference type="SUPFAM" id="SSF56784">
    <property type="entry name" value="HAD-like"/>
    <property type="match status" value="1"/>
</dbReference>
<accession>A0A9W6CVC1</accession>
<dbReference type="InterPro" id="IPR036412">
    <property type="entry name" value="HAD-like_sf"/>
</dbReference>
<dbReference type="InterPro" id="IPR050155">
    <property type="entry name" value="HAD-like_hydrolase_sf"/>
</dbReference>
<dbReference type="PANTHER" id="PTHR43434">
    <property type="entry name" value="PHOSPHOGLYCOLATE PHOSPHATASE"/>
    <property type="match status" value="1"/>
</dbReference>
<dbReference type="GO" id="GO:0004713">
    <property type="term" value="F:protein tyrosine kinase activity"/>
    <property type="evidence" value="ECO:0007669"/>
    <property type="project" value="TreeGrafter"/>
</dbReference>
<proteinExistence type="predicted"/>
<evidence type="ECO:0000313" key="1">
    <source>
        <dbReference type="EMBL" id="GLI27162.1"/>
    </source>
</evidence>
<dbReference type="Gene3D" id="3.40.50.1000">
    <property type="entry name" value="HAD superfamily/HAD-like"/>
    <property type="match status" value="1"/>
</dbReference>
<dbReference type="InterPro" id="IPR023214">
    <property type="entry name" value="HAD_sf"/>
</dbReference>
<dbReference type="GO" id="GO:0005829">
    <property type="term" value="C:cytosol"/>
    <property type="evidence" value="ECO:0007669"/>
    <property type="project" value="TreeGrafter"/>
</dbReference>
<dbReference type="AlphaFoldDB" id="A0A9W6CVC1"/>
<reference evidence="1" key="1">
    <citation type="submission" date="2022-12" db="EMBL/GenBank/DDBJ databases">
        <title>Reference genome sequencing for broad-spectrum identification of bacterial and archaeal isolates by mass spectrometry.</title>
        <authorList>
            <person name="Sekiguchi Y."/>
            <person name="Tourlousse D.M."/>
        </authorList>
    </citation>
    <scope>NUCLEOTIDE SEQUENCE</scope>
    <source>
        <strain evidence="1">14</strain>
    </source>
</reference>
<dbReference type="SFLD" id="SFLDS00003">
    <property type="entry name" value="Haloacid_Dehalogenase"/>
    <property type="match status" value="1"/>
</dbReference>
<comment type="caution">
    <text evidence="1">The sequence shown here is derived from an EMBL/GenBank/DDBJ whole genome shotgun (WGS) entry which is preliminary data.</text>
</comment>
<evidence type="ECO:0000313" key="2">
    <source>
        <dbReference type="Proteomes" id="UP001144396"/>
    </source>
</evidence>
<organism evidence="1 2">
    <name type="scientific">Agromyces rhizosphaerae</name>
    <dbReference type="NCBI Taxonomy" id="88374"/>
    <lineage>
        <taxon>Bacteria</taxon>
        <taxon>Bacillati</taxon>
        <taxon>Actinomycetota</taxon>
        <taxon>Actinomycetes</taxon>
        <taxon>Micrococcales</taxon>
        <taxon>Microbacteriaceae</taxon>
        <taxon>Agromyces</taxon>
    </lineage>
</organism>
<gene>
    <name evidence="1" type="ORF">ARHIZOSPH14_14040</name>
</gene>
<dbReference type="InterPro" id="IPR023198">
    <property type="entry name" value="PGP-like_dom2"/>
</dbReference>
<dbReference type="EMBL" id="BSDP01000001">
    <property type="protein sequence ID" value="GLI27162.1"/>
    <property type="molecule type" value="Genomic_DNA"/>
</dbReference>
<sequence length="230" mass="24369">MARVSESVPPTPTATRSWSAVLLDLDGTVTDSAPGIIASLKHTFTTLGLPVPNDDELTLFVGPPLADTMRMHGGFNDHETMHAVDVYRDHYAGHALHAPVFPGMAGLIETLGMSSVPLSLATSKPESLATKILEHHGLAQHFDVICGASEDESRAAKSDIVAEALRRLRQQGADVSSPVMVGDRGYDAIGAAVNDVPTIMVEWGYGSPLEAGEAMAVVHSIDQLRALLLT</sequence>
<dbReference type="SFLD" id="SFLDG01129">
    <property type="entry name" value="C1.5:_HAD__Beta-PGM__Phosphata"/>
    <property type="match status" value="1"/>
</dbReference>
<keyword evidence="2" id="KW-1185">Reference proteome</keyword>